<evidence type="ECO:0000313" key="2">
    <source>
        <dbReference type="Proteomes" id="UP001185254"/>
    </source>
</evidence>
<dbReference type="EMBL" id="JAVDQN010000001">
    <property type="protein sequence ID" value="MDR6373551.1"/>
    <property type="molecule type" value="Genomic_DNA"/>
</dbReference>
<dbReference type="RefSeq" id="WP_310066135.1">
    <property type="nucleotide sequence ID" value="NZ_JAVDQN010000001.1"/>
</dbReference>
<accession>A0ABU1KRG1</accession>
<dbReference type="Proteomes" id="UP001185254">
    <property type="component" value="Unassembled WGS sequence"/>
</dbReference>
<keyword evidence="2" id="KW-1185">Reference proteome</keyword>
<evidence type="ECO:0000313" key="1">
    <source>
        <dbReference type="EMBL" id="MDR6373551.1"/>
    </source>
</evidence>
<name>A0ABU1KRG1_9BURK</name>
<proteinExistence type="predicted"/>
<comment type="caution">
    <text evidence="1">The sequence shown here is derived from an EMBL/GenBank/DDBJ whole genome shotgun (WGS) entry which is preliminary data.</text>
</comment>
<organism evidence="1 2">
    <name type="scientific">Paraburkholderia caledonica</name>
    <dbReference type="NCBI Taxonomy" id="134536"/>
    <lineage>
        <taxon>Bacteria</taxon>
        <taxon>Pseudomonadati</taxon>
        <taxon>Pseudomonadota</taxon>
        <taxon>Betaproteobacteria</taxon>
        <taxon>Burkholderiales</taxon>
        <taxon>Burkholderiaceae</taxon>
        <taxon>Paraburkholderia</taxon>
    </lineage>
</organism>
<reference evidence="1 2" key="1">
    <citation type="submission" date="2023-07" db="EMBL/GenBank/DDBJ databases">
        <title>Sorghum-associated microbial communities from plants grown in Nebraska, USA.</title>
        <authorList>
            <person name="Schachtman D."/>
        </authorList>
    </citation>
    <scope>NUCLEOTIDE SEQUENCE [LARGE SCALE GENOMIC DNA]</scope>
    <source>
        <strain evidence="1 2">DS1039</strain>
    </source>
</reference>
<sequence>MVCFIGDALGGSVRGSVRGSMRDGMREFMAVDVLYAASESSA</sequence>
<gene>
    <name evidence="1" type="ORF">J2776_000227</name>
</gene>
<protein>
    <submittedName>
        <fullName evidence="1">Uncharacterized protein</fullName>
    </submittedName>
</protein>